<keyword evidence="2" id="KW-1185">Reference proteome</keyword>
<dbReference type="Proteomes" id="UP000275078">
    <property type="component" value="Unassembled WGS sequence"/>
</dbReference>
<protein>
    <submittedName>
        <fullName evidence="1">Uncharacterized protein</fullName>
    </submittedName>
</protein>
<organism evidence="1 2">
    <name type="scientific">Ascobolus immersus RN42</name>
    <dbReference type="NCBI Taxonomy" id="1160509"/>
    <lineage>
        <taxon>Eukaryota</taxon>
        <taxon>Fungi</taxon>
        <taxon>Dikarya</taxon>
        <taxon>Ascomycota</taxon>
        <taxon>Pezizomycotina</taxon>
        <taxon>Pezizomycetes</taxon>
        <taxon>Pezizales</taxon>
        <taxon>Ascobolaceae</taxon>
        <taxon>Ascobolus</taxon>
    </lineage>
</organism>
<evidence type="ECO:0000313" key="2">
    <source>
        <dbReference type="Proteomes" id="UP000275078"/>
    </source>
</evidence>
<accession>A0A3N4IQ02</accession>
<proteinExistence type="predicted"/>
<dbReference type="AlphaFoldDB" id="A0A3N4IQ02"/>
<gene>
    <name evidence="1" type="ORF">BJ508DRAFT_4359</name>
</gene>
<reference evidence="1 2" key="1">
    <citation type="journal article" date="2018" name="Nat. Ecol. Evol.">
        <title>Pezizomycetes genomes reveal the molecular basis of ectomycorrhizal truffle lifestyle.</title>
        <authorList>
            <person name="Murat C."/>
            <person name="Payen T."/>
            <person name="Noel B."/>
            <person name="Kuo A."/>
            <person name="Morin E."/>
            <person name="Chen J."/>
            <person name="Kohler A."/>
            <person name="Krizsan K."/>
            <person name="Balestrini R."/>
            <person name="Da Silva C."/>
            <person name="Montanini B."/>
            <person name="Hainaut M."/>
            <person name="Levati E."/>
            <person name="Barry K.W."/>
            <person name="Belfiori B."/>
            <person name="Cichocki N."/>
            <person name="Clum A."/>
            <person name="Dockter R.B."/>
            <person name="Fauchery L."/>
            <person name="Guy J."/>
            <person name="Iotti M."/>
            <person name="Le Tacon F."/>
            <person name="Lindquist E.A."/>
            <person name="Lipzen A."/>
            <person name="Malagnac F."/>
            <person name="Mello A."/>
            <person name="Molinier V."/>
            <person name="Miyauchi S."/>
            <person name="Poulain J."/>
            <person name="Riccioni C."/>
            <person name="Rubini A."/>
            <person name="Sitrit Y."/>
            <person name="Splivallo R."/>
            <person name="Traeger S."/>
            <person name="Wang M."/>
            <person name="Zifcakova L."/>
            <person name="Wipf D."/>
            <person name="Zambonelli A."/>
            <person name="Paolocci F."/>
            <person name="Nowrousian M."/>
            <person name="Ottonello S."/>
            <person name="Baldrian P."/>
            <person name="Spatafora J.W."/>
            <person name="Henrissat B."/>
            <person name="Nagy L.G."/>
            <person name="Aury J.M."/>
            <person name="Wincker P."/>
            <person name="Grigoriev I.V."/>
            <person name="Bonfante P."/>
            <person name="Martin F.M."/>
        </authorList>
    </citation>
    <scope>NUCLEOTIDE SEQUENCE [LARGE SCALE GENOMIC DNA]</scope>
    <source>
        <strain evidence="1 2">RN42</strain>
    </source>
</reference>
<name>A0A3N4IQ02_ASCIM</name>
<dbReference type="EMBL" id="ML119645">
    <property type="protein sequence ID" value="RPA88232.1"/>
    <property type="molecule type" value="Genomic_DNA"/>
</dbReference>
<evidence type="ECO:0000313" key="1">
    <source>
        <dbReference type="EMBL" id="RPA88232.1"/>
    </source>
</evidence>
<sequence>MCGLGGRCDGMMVDDVVRYHRIVGSCCCAFLFSHFLCHDLIFLFNIRFVGLFGWGFHFAKLDSTRFAQELGNKMVFCVVHYLVHTLWLS</sequence>